<dbReference type="Gene3D" id="3.40.50.620">
    <property type="entry name" value="HUPs"/>
    <property type="match status" value="1"/>
</dbReference>
<dbReference type="InterPro" id="IPR003848">
    <property type="entry name" value="DUF218"/>
</dbReference>
<dbReference type="InterPro" id="IPR014729">
    <property type="entry name" value="Rossmann-like_a/b/a_fold"/>
</dbReference>
<gene>
    <name evidence="3" type="ORF">GO816_07130</name>
</gene>
<keyword evidence="1" id="KW-0732">Signal</keyword>
<keyword evidence="4" id="KW-1185">Reference proteome</keyword>
<comment type="caution">
    <text evidence="3">The sequence shown here is derived from an EMBL/GenBank/DDBJ whole genome shotgun (WGS) entry which is preliminary data.</text>
</comment>
<dbReference type="RefSeq" id="WP_157540657.1">
    <property type="nucleotide sequence ID" value="NZ_WQLA01000002.1"/>
</dbReference>
<dbReference type="EMBL" id="WQLA01000002">
    <property type="protein sequence ID" value="MVN90891.1"/>
    <property type="molecule type" value="Genomic_DNA"/>
</dbReference>
<dbReference type="OrthoDB" id="1092058at2"/>
<dbReference type="Pfam" id="PF02698">
    <property type="entry name" value="DUF218"/>
    <property type="match status" value="1"/>
</dbReference>
<proteinExistence type="predicted"/>
<protein>
    <submittedName>
        <fullName evidence="3">YdcF family protein</fullName>
    </submittedName>
</protein>
<evidence type="ECO:0000256" key="1">
    <source>
        <dbReference type="SAM" id="SignalP"/>
    </source>
</evidence>
<name>A0A6I4I718_9SPHI</name>
<dbReference type="AlphaFoldDB" id="A0A6I4I718"/>
<evidence type="ECO:0000259" key="2">
    <source>
        <dbReference type="Pfam" id="PF02698"/>
    </source>
</evidence>
<evidence type="ECO:0000313" key="3">
    <source>
        <dbReference type="EMBL" id="MVN90891.1"/>
    </source>
</evidence>
<feature type="domain" description="DUF218" evidence="2">
    <location>
        <begin position="255"/>
        <end position="366"/>
    </location>
</feature>
<feature type="signal peptide" evidence="1">
    <location>
        <begin position="1"/>
        <end position="24"/>
    </location>
</feature>
<reference evidence="3 4" key="1">
    <citation type="submission" date="2019-12" db="EMBL/GenBank/DDBJ databases">
        <title>Mucilaginibacter sp. HME9299 genome sequencing and assembly.</title>
        <authorList>
            <person name="Kang H."/>
            <person name="Kim H."/>
            <person name="Joh K."/>
        </authorList>
    </citation>
    <scope>NUCLEOTIDE SEQUENCE [LARGE SCALE GENOMIC DNA]</scope>
    <source>
        <strain evidence="3 4">HME9299</strain>
    </source>
</reference>
<feature type="chain" id="PRO_5026193411" evidence="1">
    <location>
        <begin position="25"/>
        <end position="416"/>
    </location>
</feature>
<organism evidence="3 4">
    <name type="scientific">Mucilaginibacter aquatilis</name>
    <dbReference type="NCBI Taxonomy" id="1517760"/>
    <lineage>
        <taxon>Bacteria</taxon>
        <taxon>Pseudomonadati</taxon>
        <taxon>Bacteroidota</taxon>
        <taxon>Sphingobacteriia</taxon>
        <taxon>Sphingobacteriales</taxon>
        <taxon>Sphingobacteriaceae</taxon>
        <taxon>Mucilaginibacter</taxon>
    </lineage>
</organism>
<dbReference type="CDD" id="cd06259">
    <property type="entry name" value="YdcF-like"/>
    <property type="match status" value="1"/>
</dbReference>
<dbReference type="Proteomes" id="UP000434850">
    <property type="component" value="Unassembled WGS sequence"/>
</dbReference>
<accession>A0A6I4I718</accession>
<sequence length="416" mass="46848">MKRCLMLFVWLLIGNASFSQFMGAQPGYKPLSGGDWVKSKNCYMLTLLEEDKAVASLLQTDVELAKLAAAKHRAIQLSLSECKDALCLPGFIKFTSQEISVVSNRLKVLYKVGNALDVLVKKHIIPSGMYIRYNDLAPVGLLVKAWEQDAACINYIISVYAEAKKPNYPQIDSISYDIKKRSYYTLMYDCTSEVVEAVNKNDLFFKPSLYAALTYLEVNERRQAADYEPMVSTANKLAAERIKQTKWTAYSYSHILVPGAGPDNLTTPLSGEGMLRCKTAARQYFANKAPFVVVSGGAVHPFKTKYNEAVEMRKYMINVLHVPAYAVIIEPHARHTTTNLRNDARLIFRYGMPFGKPGLIITDKYQNDFIANMEQRCLKELGYVPYKLGKRLSDTALEFYPLVTALQTDADEPMDP</sequence>
<evidence type="ECO:0000313" key="4">
    <source>
        <dbReference type="Proteomes" id="UP000434850"/>
    </source>
</evidence>